<reference evidence="3" key="1">
    <citation type="submission" date="2023-07" db="EMBL/GenBank/DDBJ databases">
        <title>draft genome sequence of fig (Ficus carica).</title>
        <authorList>
            <person name="Takahashi T."/>
            <person name="Nishimura K."/>
        </authorList>
    </citation>
    <scope>NUCLEOTIDE SEQUENCE</scope>
</reference>
<evidence type="ECO:0000313" key="3">
    <source>
        <dbReference type="EMBL" id="GMN45682.1"/>
    </source>
</evidence>
<evidence type="ECO:0000313" key="4">
    <source>
        <dbReference type="Proteomes" id="UP001187192"/>
    </source>
</evidence>
<keyword evidence="4" id="KW-1185">Reference proteome</keyword>
<evidence type="ECO:0000256" key="1">
    <source>
        <dbReference type="SAM" id="MobiDB-lite"/>
    </source>
</evidence>
<dbReference type="EMBL" id="BTGU01000021">
    <property type="protein sequence ID" value="GMN45682.1"/>
    <property type="molecule type" value="Genomic_DNA"/>
</dbReference>
<proteinExistence type="predicted"/>
<evidence type="ECO:0008006" key="5">
    <source>
        <dbReference type="Google" id="ProtNLM"/>
    </source>
</evidence>
<keyword evidence="2" id="KW-0732">Signal</keyword>
<feature type="region of interest" description="Disordered" evidence="1">
    <location>
        <begin position="41"/>
        <end position="64"/>
    </location>
</feature>
<feature type="signal peptide" evidence="2">
    <location>
        <begin position="1"/>
        <end position="27"/>
    </location>
</feature>
<organism evidence="3 4">
    <name type="scientific">Ficus carica</name>
    <name type="common">Common fig</name>
    <dbReference type="NCBI Taxonomy" id="3494"/>
    <lineage>
        <taxon>Eukaryota</taxon>
        <taxon>Viridiplantae</taxon>
        <taxon>Streptophyta</taxon>
        <taxon>Embryophyta</taxon>
        <taxon>Tracheophyta</taxon>
        <taxon>Spermatophyta</taxon>
        <taxon>Magnoliopsida</taxon>
        <taxon>eudicotyledons</taxon>
        <taxon>Gunneridae</taxon>
        <taxon>Pentapetalae</taxon>
        <taxon>rosids</taxon>
        <taxon>fabids</taxon>
        <taxon>Rosales</taxon>
        <taxon>Moraceae</taxon>
        <taxon>Ficeae</taxon>
        <taxon>Ficus</taxon>
    </lineage>
</organism>
<gene>
    <name evidence="3" type="ORF">TIFTF001_014868</name>
</gene>
<comment type="caution">
    <text evidence="3">The sequence shown here is derived from an EMBL/GenBank/DDBJ whole genome shotgun (WGS) entry which is preliminary data.</text>
</comment>
<name>A0AA88A6V6_FICCA</name>
<dbReference type="AlphaFoldDB" id="A0AA88A6V6"/>
<evidence type="ECO:0000256" key="2">
    <source>
        <dbReference type="SAM" id="SignalP"/>
    </source>
</evidence>
<protein>
    <recommendedName>
        <fullName evidence="5">Secreted protein</fullName>
    </recommendedName>
</protein>
<accession>A0AA88A6V6</accession>
<feature type="chain" id="PRO_5041698361" description="Secreted protein" evidence="2">
    <location>
        <begin position="28"/>
        <end position="64"/>
    </location>
</feature>
<sequence length="64" mass="7046">MKSLKSVLWLCWILILVLLFNPPLGDGFGRMLLIGCRAGREDPNPSLNVQVPPAPKPATPKHND</sequence>
<dbReference type="Proteomes" id="UP001187192">
    <property type="component" value="Unassembled WGS sequence"/>
</dbReference>